<feature type="chain" id="PRO_5041357168" description="DUF3798 domain-containing protein" evidence="1">
    <location>
        <begin position="19"/>
        <end position="388"/>
    </location>
</feature>
<evidence type="ECO:0000313" key="3">
    <source>
        <dbReference type="Proteomes" id="UP001158066"/>
    </source>
</evidence>
<dbReference type="Gene3D" id="3.40.50.11390">
    <property type="match status" value="1"/>
</dbReference>
<comment type="caution">
    <text evidence="2">The sequence shown here is derived from an EMBL/GenBank/DDBJ whole genome shotgun (WGS) entry which is preliminary data.</text>
</comment>
<evidence type="ECO:0000313" key="2">
    <source>
        <dbReference type="EMBL" id="SMP44792.1"/>
    </source>
</evidence>
<dbReference type="AlphaFoldDB" id="A0AA46AI17"/>
<evidence type="ECO:0008006" key="4">
    <source>
        <dbReference type="Google" id="ProtNLM"/>
    </source>
</evidence>
<dbReference type="Proteomes" id="UP001158066">
    <property type="component" value="Unassembled WGS sequence"/>
</dbReference>
<proteinExistence type="predicted"/>
<keyword evidence="1" id="KW-0732">Signal</keyword>
<evidence type="ECO:0000256" key="1">
    <source>
        <dbReference type="SAM" id="SignalP"/>
    </source>
</evidence>
<protein>
    <recommendedName>
        <fullName evidence="4">DUF3798 domain-containing protein</fullName>
    </recommendedName>
</protein>
<dbReference type="PROSITE" id="PS51257">
    <property type="entry name" value="PROKAR_LIPOPROTEIN"/>
    <property type="match status" value="1"/>
</dbReference>
<feature type="signal peptide" evidence="1">
    <location>
        <begin position="1"/>
        <end position="18"/>
    </location>
</feature>
<organism evidence="2 3">
    <name type="scientific">Anoxynatronum buryatiense</name>
    <dbReference type="NCBI Taxonomy" id="489973"/>
    <lineage>
        <taxon>Bacteria</taxon>
        <taxon>Bacillati</taxon>
        <taxon>Bacillota</taxon>
        <taxon>Clostridia</taxon>
        <taxon>Eubacteriales</taxon>
        <taxon>Clostridiaceae</taxon>
        <taxon>Anoxynatronum</taxon>
    </lineage>
</organism>
<reference evidence="2" key="1">
    <citation type="submission" date="2017-05" db="EMBL/GenBank/DDBJ databases">
        <authorList>
            <person name="Varghese N."/>
            <person name="Submissions S."/>
        </authorList>
    </citation>
    <scope>NUCLEOTIDE SEQUENCE</scope>
    <source>
        <strain evidence="2">Su22</strain>
    </source>
</reference>
<name>A0AA46AI17_9CLOT</name>
<dbReference type="InterPro" id="IPR024258">
    <property type="entry name" value="DUF3798"/>
</dbReference>
<keyword evidence="3" id="KW-1185">Reference proteome</keyword>
<dbReference type="Pfam" id="PF12683">
    <property type="entry name" value="DUF3798"/>
    <property type="match status" value="1"/>
</dbReference>
<accession>A0AA46AI17</accession>
<gene>
    <name evidence="2" type="ORF">SAMN06296020_102236</name>
</gene>
<dbReference type="RefSeq" id="WP_283408143.1">
    <property type="nucleotide sequence ID" value="NZ_FXUF01000002.1"/>
</dbReference>
<dbReference type="EMBL" id="FXUF01000002">
    <property type="protein sequence ID" value="SMP44792.1"/>
    <property type="molecule type" value="Genomic_DNA"/>
</dbReference>
<sequence length="388" mass="41698">MKKSLLILLALLMVISLAACGSPAPAPAPAPADSGSAEAPAEAPAEASYKIGIMTGTVSQGEEEFRAAENMKAMYGDMIVLSTYPDRFMQEQETTITNMMAMAADPDVKAIVMVQAVPGAAAAVGRVRELREDILIVLGVPGEDPDVIADYGDVIIQTNDLARGAQIAQQAQAMGAETLVHYSFPRHMSYEMLATRRDLMKAEAEKLGLRFVEEDAPDPTGDAGVPGTQQFIMEDLPRKVAEYGTSTAFFGTNCSMMEPMIRQTVETGAIFPVQCCPSPYHALPAALGISVPEDKAGDLDYILGQIDEKCEDAEMSGRVATWSVPVNMMYVEAGVKYAIEYLEGRTDGKADAAVLTSIMSDVADGEIVLETYGDYDHYYLYLGAPIIF</sequence>